<dbReference type="Gene3D" id="2.60.40.1120">
    <property type="entry name" value="Carboxypeptidase-like, regulatory domain"/>
    <property type="match status" value="1"/>
</dbReference>
<reference evidence="3 4" key="1">
    <citation type="submission" date="2020-05" db="EMBL/GenBank/DDBJ databases">
        <title>Complete genome sequence of Gemmatimonas greenlandica TET16.</title>
        <authorList>
            <person name="Zeng Y."/>
        </authorList>
    </citation>
    <scope>NUCLEOTIDE SEQUENCE [LARGE SCALE GENOMIC DNA]</scope>
    <source>
        <strain evidence="3 4">TET16</strain>
    </source>
</reference>
<evidence type="ECO:0000259" key="2">
    <source>
        <dbReference type="Pfam" id="PF07715"/>
    </source>
</evidence>
<dbReference type="KEGG" id="ggr:HKW67_02770"/>
<feature type="chain" id="PRO_5027097008" evidence="1">
    <location>
        <begin position="37"/>
        <end position="394"/>
    </location>
</feature>
<dbReference type="Gene3D" id="2.170.130.10">
    <property type="entry name" value="TonB-dependent receptor, plug domain"/>
    <property type="match status" value="1"/>
</dbReference>
<dbReference type="EMBL" id="CP053085">
    <property type="protein sequence ID" value="QJR34518.1"/>
    <property type="molecule type" value="Genomic_DNA"/>
</dbReference>
<evidence type="ECO:0000313" key="3">
    <source>
        <dbReference type="EMBL" id="QJR34518.1"/>
    </source>
</evidence>
<keyword evidence="1" id="KW-0732">Signal</keyword>
<accession>A0A6M4IKW4</accession>
<dbReference type="Pfam" id="PF13620">
    <property type="entry name" value="CarboxypepD_reg"/>
    <property type="match status" value="1"/>
</dbReference>
<sequence length="394" mass="43221">MPHCSSHLKNLRATRRWRVALAACAATALLPCTDLAAQVATPVLTGLVKGTVLTELRRPLVGAQIRFGSAVDFAESDDAGQFTAAKVSAGAMWLRVRRIGYRPESLLVTVVAGQSIEPTVTMSQIAQNIAAVKVIGRRDMTGPMAGFYKRLQAGGGRYFTQADIEKRQPNRMSDLLRSVPGIRIESRGLENKVRIRGARCSPLVWIDGQGLFAAEFDLDAVDPRSFEGIEVYSGPASVPMEFQGNQRMSSSCGTIVLWSRRGEYREKKLKKGEVTPAARIAQLLEEATVFTATDVDAGARVDSSMLVRPIYPDSLFDAQVAGELIAEFVVGTNGEAVMETFNSITTTHRALVEPVRRAVREQRFVPAVRKGRVVQQVMQLPFTFVPDSTARRRR</sequence>
<dbReference type="Pfam" id="PF07715">
    <property type="entry name" value="Plug"/>
    <property type="match status" value="1"/>
</dbReference>
<protein>
    <submittedName>
        <fullName evidence="3">TonB-dependent receptor plug domain-containing protein</fullName>
    </submittedName>
</protein>
<dbReference type="GO" id="GO:0030246">
    <property type="term" value="F:carbohydrate binding"/>
    <property type="evidence" value="ECO:0007669"/>
    <property type="project" value="InterPro"/>
</dbReference>
<dbReference type="Gene3D" id="3.30.1150.10">
    <property type="match status" value="1"/>
</dbReference>
<evidence type="ECO:0000313" key="4">
    <source>
        <dbReference type="Proteomes" id="UP000500938"/>
    </source>
</evidence>
<organism evidence="3 4">
    <name type="scientific">Gemmatimonas groenlandica</name>
    <dbReference type="NCBI Taxonomy" id="2732249"/>
    <lineage>
        <taxon>Bacteria</taxon>
        <taxon>Pseudomonadati</taxon>
        <taxon>Gemmatimonadota</taxon>
        <taxon>Gemmatimonadia</taxon>
        <taxon>Gemmatimonadales</taxon>
        <taxon>Gemmatimonadaceae</taxon>
        <taxon>Gemmatimonas</taxon>
    </lineage>
</organism>
<dbReference type="AlphaFoldDB" id="A0A6M4IKW4"/>
<evidence type="ECO:0000256" key="1">
    <source>
        <dbReference type="SAM" id="SignalP"/>
    </source>
</evidence>
<dbReference type="SUPFAM" id="SSF49452">
    <property type="entry name" value="Starch-binding domain-like"/>
    <property type="match status" value="1"/>
</dbReference>
<gene>
    <name evidence="3" type="ORF">HKW67_02770</name>
</gene>
<dbReference type="InterPro" id="IPR037066">
    <property type="entry name" value="Plug_dom_sf"/>
</dbReference>
<dbReference type="InterPro" id="IPR012910">
    <property type="entry name" value="Plug_dom"/>
</dbReference>
<keyword evidence="3" id="KW-0675">Receptor</keyword>
<proteinExistence type="predicted"/>
<name>A0A6M4IKW4_9BACT</name>
<feature type="domain" description="TonB-dependent receptor plug" evidence="2">
    <location>
        <begin position="159"/>
        <end position="238"/>
    </location>
</feature>
<dbReference type="SUPFAM" id="SSF56935">
    <property type="entry name" value="Porins"/>
    <property type="match status" value="1"/>
</dbReference>
<keyword evidence="4" id="KW-1185">Reference proteome</keyword>
<dbReference type="SUPFAM" id="SSF74653">
    <property type="entry name" value="TolA/TonB C-terminal domain"/>
    <property type="match status" value="1"/>
</dbReference>
<feature type="signal peptide" evidence="1">
    <location>
        <begin position="1"/>
        <end position="36"/>
    </location>
</feature>
<dbReference type="RefSeq" id="WP_171223944.1">
    <property type="nucleotide sequence ID" value="NZ_CP053085.1"/>
</dbReference>
<dbReference type="InterPro" id="IPR013784">
    <property type="entry name" value="Carb-bd-like_fold"/>
</dbReference>
<dbReference type="Proteomes" id="UP000500938">
    <property type="component" value="Chromosome"/>
</dbReference>